<dbReference type="Pfam" id="PF21307">
    <property type="entry name" value="Glyco_hydro_95_C"/>
    <property type="match status" value="1"/>
</dbReference>
<accession>A0A1I1U391</accession>
<evidence type="ECO:0000259" key="1">
    <source>
        <dbReference type="Pfam" id="PF14498"/>
    </source>
</evidence>
<gene>
    <name evidence="4" type="ORF">SAMN05661030_3895</name>
</gene>
<evidence type="ECO:0000259" key="3">
    <source>
        <dbReference type="Pfam" id="PF22124"/>
    </source>
</evidence>
<dbReference type="PANTHER" id="PTHR31084">
    <property type="entry name" value="ALPHA-L-FUCOSIDASE 2"/>
    <property type="match status" value="1"/>
</dbReference>
<evidence type="ECO:0000313" key="4">
    <source>
        <dbReference type="EMBL" id="SFD65174.1"/>
    </source>
</evidence>
<feature type="domain" description="Glycosyl hydrolase family 95 catalytic" evidence="3">
    <location>
        <begin position="261"/>
        <end position="674"/>
    </location>
</feature>
<dbReference type="InterPro" id="IPR016518">
    <property type="entry name" value="Alpha-L-fucosidase"/>
</dbReference>
<feature type="domain" description="Glycosyl hydrolase family 95 N-terminal" evidence="1">
    <location>
        <begin position="4"/>
        <end position="199"/>
    </location>
</feature>
<dbReference type="InterPro" id="IPR008928">
    <property type="entry name" value="6-hairpin_glycosidase_sf"/>
</dbReference>
<dbReference type="EMBL" id="FOMD01000005">
    <property type="protein sequence ID" value="SFD65174.1"/>
    <property type="molecule type" value="Genomic_DNA"/>
</dbReference>
<dbReference type="PANTHER" id="PTHR31084:SF0">
    <property type="entry name" value="ALPHA-L-FUCOSIDASE 2"/>
    <property type="match status" value="1"/>
</dbReference>
<dbReference type="Proteomes" id="UP000199022">
    <property type="component" value="Unassembled WGS sequence"/>
</dbReference>
<reference evidence="5" key="1">
    <citation type="submission" date="2016-10" db="EMBL/GenBank/DDBJ databases">
        <authorList>
            <person name="Varghese N."/>
            <person name="Submissions S."/>
        </authorList>
    </citation>
    <scope>NUCLEOTIDE SEQUENCE [LARGE SCALE GENOMIC DNA]</scope>
    <source>
        <strain evidence="5">DSM 45962</strain>
    </source>
</reference>
<dbReference type="InterPro" id="IPR027414">
    <property type="entry name" value="GH95_N_dom"/>
</dbReference>
<dbReference type="GO" id="GO:0005975">
    <property type="term" value="P:carbohydrate metabolic process"/>
    <property type="evidence" value="ECO:0007669"/>
    <property type="project" value="InterPro"/>
</dbReference>
<organism evidence="4 5">
    <name type="scientific">Klenkia taihuensis</name>
    <dbReference type="NCBI Taxonomy" id="1225127"/>
    <lineage>
        <taxon>Bacteria</taxon>
        <taxon>Bacillati</taxon>
        <taxon>Actinomycetota</taxon>
        <taxon>Actinomycetes</taxon>
        <taxon>Geodermatophilales</taxon>
        <taxon>Geodermatophilaceae</taxon>
        <taxon>Klenkia</taxon>
    </lineage>
</organism>
<dbReference type="GO" id="GO:0004560">
    <property type="term" value="F:alpha-L-fucosidase activity"/>
    <property type="evidence" value="ECO:0007669"/>
    <property type="project" value="InterPro"/>
</dbReference>
<sequence>MPVLRFPAPAASWVERLPLGDGRLGAMPDGGVEEARFDLNHEGLWSGSPVSEAQAGLVDPATAAQHLAAARAALTREDPVAAEDELACLQTVWGQAYLPLGTLVLRRQASAAGYTRSLDLDTATHRVRTEDLDERSVIASPLHVLSIESSLPVTADLQTQLRVLERTSQGDELTLTVRAPSDVAPPHETGARTPTWDDGPGRAVEAVVVVRVRPTDRGTWWVTLAAETTYRVPDMRLDGDAAAAGQRARDRLDRAAALGVETVFDEGTRTHRELFGRSAIDTAHDDEPDGWLPDRLARAFCGGHPLGNDPGLAGLLYDVGRYLLISSSRPGGLPANLQGIWNDQLRPPWSSSFTTNINLQMNYWSAHAAGLTETAAPLRDFVLRLAEAGTATATRLYGARGWAAHHNADAWLYSTPVGHGQGECRWSAWPLGSAWLACAVHEAVAHGAGKDEAARIWPAVRGAAQFALDWHHQDATGRWVTAPATSPENVYRHRGRDVAVDATTAMDQQLIAHLFDITEELGDLLGFADDEVVSAVRDRRPHLVAQPVVVATGTVQEWDGPHEEEDPQHRHVSHLYGLFPGPGHWQGTARQAAGATLERRGDDSTGWSLVWKTALWARLGRGDKVGDLLALLFRPVPQDAGPEAGGLYPNLFAAHPPFQIDANLGYPAVLVEALVQSHPGLGRIELLPALPPQLARGAARGLVVRPGIECDLTWQAGDLVEVRFRPRQHVDVVVGYRGGSHRLVGSGPVHLRRDDFAGGTG</sequence>
<dbReference type="Gene3D" id="1.50.10.10">
    <property type="match status" value="1"/>
</dbReference>
<dbReference type="Pfam" id="PF22124">
    <property type="entry name" value="Glyco_hydro_95_cat"/>
    <property type="match status" value="1"/>
</dbReference>
<dbReference type="InterPro" id="IPR054363">
    <property type="entry name" value="GH95_cat"/>
</dbReference>
<dbReference type="InterPro" id="IPR012341">
    <property type="entry name" value="6hp_glycosidase-like_sf"/>
</dbReference>
<dbReference type="RefSeq" id="WP_165629033.1">
    <property type="nucleotide sequence ID" value="NZ_BNAC01000001.1"/>
</dbReference>
<keyword evidence="5" id="KW-1185">Reference proteome</keyword>
<evidence type="ECO:0000259" key="2">
    <source>
        <dbReference type="Pfam" id="PF21307"/>
    </source>
</evidence>
<dbReference type="PIRSF" id="PIRSF007663">
    <property type="entry name" value="UCP007663"/>
    <property type="match status" value="1"/>
</dbReference>
<dbReference type="STRING" id="1225127.SAMN05661030_3895"/>
<evidence type="ECO:0000313" key="5">
    <source>
        <dbReference type="Proteomes" id="UP000199022"/>
    </source>
</evidence>
<dbReference type="Pfam" id="PF14498">
    <property type="entry name" value="Glyco_hyd_65N_2"/>
    <property type="match status" value="1"/>
</dbReference>
<proteinExistence type="predicted"/>
<name>A0A1I1U391_9ACTN</name>
<feature type="domain" description="Alpha fucosidase A-like C-terminal" evidence="2">
    <location>
        <begin position="676"/>
        <end position="737"/>
    </location>
</feature>
<dbReference type="SUPFAM" id="SSF48208">
    <property type="entry name" value="Six-hairpin glycosidases"/>
    <property type="match status" value="1"/>
</dbReference>
<protein>
    <submittedName>
        <fullName evidence="4">Alpha-L-fucosidase 2</fullName>
    </submittedName>
</protein>
<dbReference type="InterPro" id="IPR049053">
    <property type="entry name" value="AFCA-like_C"/>
</dbReference>
<dbReference type="AlphaFoldDB" id="A0A1I1U391"/>